<evidence type="ECO:0000313" key="2">
    <source>
        <dbReference type="EMBL" id="EGW00040.1"/>
    </source>
</evidence>
<reference evidence="3" key="1">
    <citation type="journal article" date="2011" name="Nat. Biotechnol.">
        <title>The genomic sequence of the Chinese hamster ovary (CHO)-K1 cell line.</title>
        <authorList>
            <person name="Xu X."/>
            <person name="Nagarajan H."/>
            <person name="Lewis N.E."/>
            <person name="Pan S."/>
            <person name="Cai Z."/>
            <person name="Liu X."/>
            <person name="Chen W."/>
            <person name="Xie M."/>
            <person name="Wang W."/>
            <person name="Hammond S."/>
            <person name="Andersen M.R."/>
            <person name="Neff N."/>
            <person name="Passarelli B."/>
            <person name="Koh W."/>
            <person name="Fan H.C."/>
            <person name="Wang J."/>
            <person name="Gui Y."/>
            <person name="Lee K.H."/>
            <person name="Betenbaugh M.J."/>
            <person name="Quake S.R."/>
            <person name="Famili I."/>
            <person name="Palsson B.O."/>
            <person name="Wang J."/>
        </authorList>
    </citation>
    <scope>NUCLEOTIDE SEQUENCE [LARGE SCALE GENOMIC DNA]</scope>
    <source>
        <strain evidence="3">CHO K1 cell line</strain>
    </source>
</reference>
<accession>G3I9P0</accession>
<evidence type="ECO:0000313" key="3">
    <source>
        <dbReference type="Proteomes" id="UP000001075"/>
    </source>
</evidence>
<dbReference type="Proteomes" id="UP000001075">
    <property type="component" value="Unassembled WGS sequence"/>
</dbReference>
<gene>
    <name evidence="2" type="ORF">I79_020294</name>
</gene>
<dbReference type="EMBL" id="JH001631">
    <property type="protein sequence ID" value="EGW00040.1"/>
    <property type="molecule type" value="Genomic_DNA"/>
</dbReference>
<evidence type="ECO:0000256" key="1">
    <source>
        <dbReference type="SAM" id="MobiDB-lite"/>
    </source>
</evidence>
<organism evidence="2 3">
    <name type="scientific">Cricetulus griseus</name>
    <name type="common">Chinese hamster</name>
    <name type="synonym">Cricetulus barabensis griseus</name>
    <dbReference type="NCBI Taxonomy" id="10029"/>
    <lineage>
        <taxon>Eukaryota</taxon>
        <taxon>Metazoa</taxon>
        <taxon>Chordata</taxon>
        <taxon>Craniata</taxon>
        <taxon>Vertebrata</taxon>
        <taxon>Euteleostomi</taxon>
        <taxon>Mammalia</taxon>
        <taxon>Eutheria</taxon>
        <taxon>Euarchontoglires</taxon>
        <taxon>Glires</taxon>
        <taxon>Rodentia</taxon>
        <taxon>Myomorpha</taxon>
        <taxon>Muroidea</taxon>
        <taxon>Cricetidae</taxon>
        <taxon>Cricetinae</taxon>
        <taxon>Cricetulus</taxon>
    </lineage>
</organism>
<dbReference type="AlphaFoldDB" id="G3I9P0"/>
<name>G3I9P0_CRIGR</name>
<proteinExistence type="predicted"/>
<feature type="region of interest" description="Disordered" evidence="1">
    <location>
        <begin position="1"/>
        <end position="28"/>
    </location>
</feature>
<protein>
    <submittedName>
        <fullName evidence="2">Uncharacterized protein</fullName>
    </submittedName>
</protein>
<dbReference type="InParanoid" id="G3I9P0"/>
<sequence>MLARCAAPPPGSWGPWEDAAPSPDAEVLGPVVPESRLARRKRLEHLGLLPAKHSPLKSPKAFCWYPAQHS</sequence>